<evidence type="ECO:0000313" key="3">
    <source>
        <dbReference type="Proteomes" id="UP000077202"/>
    </source>
</evidence>
<evidence type="ECO:0000313" key="2">
    <source>
        <dbReference type="EMBL" id="OAE18428.1"/>
    </source>
</evidence>
<gene>
    <name evidence="2" type="ORF">AXG93_3426s1210</name>
</gene>
<reference evidence="2" key="1">
    <citation type="submission" date="2016-03" db="EMBL/GenBank/DDBJ databases">
        <title>Mechanisms controlling the formation of the plant cell surface in tip-growing cells are functionally conserved among land plants.</title>
        <authorList>
            <person name="Honkanen S."/>
            <person name="Jones V.A."/>
            <person name="Morieri G."/>
            <person name="Champion C."/>
            <person name="Hetherington A.J."/>
            <person name="Kelly S."/>
            <person name="Saint-Marcoux D."/>
            <person name="Proust H."/>
            <person name="Prescott H."/>
            <person name="Dolan L."/>
        </authorList>
    </citation>
    <scope>NUCLEOTIDE SEQUENCE [LARGE SCALE GENOMIC DNA]</scope>
    <source>
        <tissue evidence="2">Whole gametophyte</tissue>
    </source>
</reference>
<evidence type="ECO:0000256" key="1">
    <source>
        <dbReference type="SAM" id="MobiDB-lite"/>
    </source>
</evidence>
<feature type="compositionally biased region" description="Acidic residues" evidence="1">
    <location>
        <begin position="7"/>
        <end position="20"/>
    </location>
</feature>
<proteinExistence type="predicted"/>
<organism evidence="2 3">
    <name type="scientific">Marchantia polymorpha subsp. ruderalis</name>
    <dbReference type="NCBI Taxonomy" id="1480154"/>
    <lineage>
        <taxon>Eukaryota</taxon>
        <taxon>Viridiplantae</taxon>
        <taxon>Streptophyta</taxon>
        <taxon>Embryophyta</taxon>
        <taxon>Marchantiophyta</taxon>
        <taxon>Marchantiopsida</taxon>
        <taxon>Marchantiidae</taxon>
        <taxon>Marchantiales</taxon>
        <taxon>Marchantiaceae</taxon>
        <taxon>Marchantia</taxon>
    </lineage>
</organism>
<dbReference type="Proteomes" id="UP000077202">
    <property type="component" value="Unassembled WGS sequence"/>
</dbReference>
<sequence>MSLVDYASDEADSNEDEDEPGTAPGPAVHGDAAAGASSSDSVAMDTDSKAEVPQQNNVPTARIQLPDVSLLLGPSDSAIATTSSAQRKREPAANGSGHQLPNSKVPRGNLRPSRTPPDTAGGLLTPPQLRGRNHQSVHLMTSTFFSRKDGLATRFNYLV</sequence>
<feature type="compositionally biased region" description="Low complexity" evidence="1">
    <location>
        <begin position="24"/>
        <end position="43"/>
    </location>
</feature>
<name>A0A176VBZ5_MARPO</name>
<accession>A0A176VBZ5</accession>
<feature type="region of interest" description="Disordered" evidence="1">
    <location>
        <begin position="1"/>
        <end position="132"/>
    </location>
</feature>
<keyword evidence="3" id="KW-1185">Reference proteome</keyword>
<comment type="caution">
    <text evidence="2">The sequence shown here is derived from an EMBL/GenBank/DDBJ whole genome shotgun (WGS) entry which is preliminary data.</text>
</comment>
<dbReference type="AlphaFoldDB" id="A0A176VBZ5"/>
<protein>
    <submittedName>
        <fullName evidence="2">Uncharacterized protein</fullName>
    </submittedName>
</protein>
<dbReference type="EMBL" id="LVLJ01004062">
    <property type="protein sequence ID" value="OAE18428.1"/>
    <property type="molecule type" value="Genomic_DNA"/>
</dbReference>